<evidence type="ECO:0000256" key="4">
    <source>
        <dbReference type="ARBA" id="ARBA00022679"/>
    </source>
</evidence>
<protein>
    <recommendedName>
        <fullName evidence="2">uroporphyrinogen-III C-methyltransferase</fullName>
        <ecNumber evidence="2">2.1.1.107</ecNumber>
    </recommendedName>
</protein>
<comment type="caution">
    <text evidence="10">The sequence shown here is derived from an EMBL/GenBank/DDBJ whole genome shotgun (WGS) entry which is preliminary data.</text>
</comment>
<keyword evidence="4 8" id="KW-0808">Transferase</keyword>
<dbReference type="GO" id="GO:0019354">
    <property type="term" value="P:siroheme biosynthetic process"/>
    <property type="evidence" value="ECO:0007669"/>
    <property type="project" value="UniProtKB-UniPathway"/>
</dbReference>
<keyword evidence="11" id="KW-1185">Reference proteome</keyword>
<evidence type="ECO:0000256" key="8">
    <source>
        <dbReference type="RuleBase" id="RU003960"/>
    </source>
</evidence>
<dbReference type="Proteomes" id="UP000292445">
    <property type="component" value="Unassembled WGS sequence"/>
</dbReference>
<dbReference type="InterPro" id="IPR035996">
    <property type="entry name" value="4pyrrol_Methylase_sf"/>
</dbReference>
<evidence type="ECO:0000256" key="1">
    <source>
        <dbReference type="ARBA" id="ARBA00005879"/>
    </source>
</evidence>
<dbReference type="Gene3D" id="3.30.950.10">
    <property type="entry name" value="Methyltransferase, Cobalt-precorrin-4 Transmethylase, Domain 2"/>
    <property type="match status" value="1"/>
</dbReference>
<dbReference type="PROSITE" id="PS00839">
    <property type="entry name" value="SUMT_1"/>
    <property type="match status" value="1"/>
</dbReference>
<evidence type="ECO:0000256" key="7">
    <source>
        <dbReference type="ARBA" id="ARBA00025705"/>
    </source>
</evidence>
<comment type="similarity">
    <text evidence="1 8">Belongs to the precorrin methyltransferase family.</text>
</comment>
<dbReference type="AlphaFoldDB" id="A0A4V2F361"/>
<dbReference type="RefSeq" id="WP_130358931.1">
    <property type="nucleotide sequence ID" value="NZ_SGXC01000002.1"/>
</dbReference>
<dbReference type="EC" id="2.1.1.107" evidence="2"/>
<keyword evidence="3 8" id="KW-0489">Methyltransferase</keyword>
<evidence type="ECO:0000313" key="10">
    <source>
        <dbReference type="EMBL" id="RZS81274.1"/>
    </source>
</evidence>
<accession>A0A4V2F361</accession>
<dbReference type="FunFam" id="3.40.1010.10:FF:000001">
    <property type="entry name" value="Siroheme synthase"/>
    <property type="match status" value="1"/>
</dbReference>
<dbReference type="NCBIfam" id="NF004790">
    <property type="entry name" value="PRK06136.1"/>
    <property type="match status" value="1"/>
</dbReference>
<organism evidence="10 11">
    <name type="scientific">Pigmentiphaga kullae</name>
    <dbReference type="NCBI Taxonomy" id="151784"/>
    <lineage>
        <taxon>Bacteria</taxon>
        <taxon>Pseudomonadati</taxon>
        <taxon>Pseudomonadota</taxon>
        <taxon>Betaproteobacteria</taxon>
        <taxon>Burkholderiales</taxon>
        <taxon>Alcaligenaceae</taxon>
        <taxon>Pigmentiphaga</taxon>
    </lineage>
</organism>
<dbReference type="PANTHER" id="PTHR45790">
    <property type="entry name" value="SIROHEME SYNTHASE-RELATED"/>
    <property type="match status" value="1"/>
</dbReference>
<dbReference type="InterPro" id="IPR000878">
    <property type="entry name" value="4pyrrol_Mease"/>
</dbReference>
<dbReference type="PANTHER" id="PTHR45790:SF3">
    <property type="entry name" value="S-ADENOSYL-L-METHIONINE-DEPENDENT UROPORPHYRINOGEN III METHYLTRANSFERASE, CHLOROPLASTIC"/>
    <property type="match status" value="1"/>
</dbReference>
<name>A0A4V2F361_9BURK</name>
<feature type="domain" description="Tetrapyrrole methylase" evidence="9">
    <location>
        <begin position="3"/>
        <end position="212"/>
    </location>
</feature>
<dbReference type="CDD" id="cd11642">
    <property type="entry name" value="SUMT"/>
    <property type="match status" value="1"/>
</dbReference>
<dbReference type="Pfam" id="PF00590">
    <property type="entry name" value="TP_methylase"/>
    <property type="match status" value="1"/>
</dbReference>
<gene>
    <name evidence="10" type="ORF">EV675_3897</name>
</gene>
<dbReference type="Gene3D" id="3.40.1010.10">
    <property type="entry name" value="Cobalt-precorrin-4 Transmethylase, Domain 1"/>
    <property type="match status" value="1"/>
</dbReference>
<dbReference type="GO" id="GO:0004851">
    <property type="term" value="F:uroporphyrin-III C-methyltransferase activity"/>
    <property type="evidence" value="ECO:0007669"/>
    <property type="project" value="UniProtKB-EC"/>
</dbReference>
<dbReference type="PROSITE" id="PS00840">
    <property type="entry name" value="SUMT_2"/>
    <property type="match status" value="1"/>
</dbReference>
<dbReference type="EMBL" id="SGXC01000002">
    <property type="protein sequence ID" value="RZS81274.1"/>
    <property type="molecule type" value="Genomic_DNA"/>
</dbReference>
<dbReference type="UniPathway" id="UPA00262">
    <property type="reaction ID" value="UER00211"/>
</dbReference>
<keyword evidence="6" id="KW-0627">Porphyrin biosynthesis</keyword>
<evidence type="ECO:0000256" key="6">
    <source>
        <dbReference type="ARBA" id="ARBA00023244"/>
    </source>
</evidence>
<dbReference type="OrthoDB" id="9815856at2"/>
<dbReference type="InterPro" id="IPR050161">
    <property type="entry name" value="Siro_Cobalamin_biosynth"/>
</dbReference>
<reference evidence="10 11" key="1">
    <citation type="submission" date="2019-02" db="EMBL/GenBank/DDBJ databases">
        <title>Genomic Encyclopedia of Type Strains, Phase IV (KMG-IV): sequencing the most valuable type-strain genomes for metagenomic binning, comparative biology and taxonomic classification.</title>
        <authorList>
            <person name="Goeker M."/>
        </authorList>
    </citation>
    <scope>NUCLEOTIDE SEQUENCE [LARGE SCALE GENOMIC DNA]</scope>
    <source>
        <strain evidence="10 11">K24</strain>
    </source>
</reference>
<proteinExistence type="inferred from homology"/>
<dbReference type="InterPro" id="IPR003043">
    <property type="entry name" value="Uropor_MeTrfase_CS"/>
</dbReference>
<comment type="pathway">
    <text evidence="7">Porphyrin-containing compound metabolism; siroheme biosynthesis; precorrin-2 from uroporphyrinogen III: step 1/1.</text>
</comment>
<dbReference type="NCBIfam" id="TIGR01469">
    <property type="entry name" value="cobA_cysG_Cterm"/>
    <property type="match status" value="1"/>
</dbReference>
<evidence type="ECO:0000256" key="2">
    <source>
        <dbReference type="ARBA" id="ARBA00012162"/>
    </source>
</evidence>
<evidence type="ECO:0000256" key="3">
    <source>
        <dbReference type="ARBA" id="ARBA00022603"/>
    </source>
</evidence>
<dbReference type="InterPro" id="IPR006366">
    <property type="entry name" value="CobA/CysG_C"/>
</dbReference>
<dbReference type="InterPro" id="IPR014777">
    <property type="entry name" value="4pyrrole_Mease_sub1"/>
</dbReference>
<dbReference type="SUPFAM" id="SSF53790">
    <property type="entry name" value="Tetrapyrrole methylase"/>
    <property type="match status" value="1"/>
</dbReference>
<keyword evidence="5" id="KW-0949">S-adenosyl-L-methionine</keyword>
<dbReference type="InterPro" id="IPR014776">
    <property type="entry name" value="4pyrrole_Mease_sub2"/>
</dbReference>
<evidence type="ECO:0000259" key="9">
    <source>
        <dbReference type="Pfam" id="PF00590"/>
    </source>
</evidence>
<dbReference type="GO" id="GO:0032259">
    <property type="term" value="P:methylation"/>
    <property type="evidence" value="ECO:0007669"/>
    <property type="project" value="UniProtKB-KW"/>
</dbReference>
<evidence type="ECO:0000256" key="5">
    <source>
        <dbReference type="ARBA" id="ARBA00022691"/>
    </source>
</evidence>
<evidence type="ECO:0000313" key="11">
    <source>
        <dbReference type="Proteomes" id="UP000292445"/>
    </source>
</evidence>
<sequence length="253" mass="26234">MGKVYLVGAGPGAADLLTVRAARLLGRADVVFHDALVDGEVLALAPQAHLVAVGKRCGQLSTVQQFINRQLVDAARRHACVVRLKGGDPMLFGRAQEEIAALARAGIEVEVVPGISAAFGASSALGLSLTRRGLSRSVVFLTPAVGNGERPHAWADAARGADTVVLYMASRQAEAIAQGLMAAGMAPGRPAVLVENASLPAQRVLPTTLERLPQAARELGSGPALIMVGEIYAELLEQAAGRLDAETRRTAAA</sequence>